<dbReference type="PANTHER" id="PTHR30126:SF40">
    <property type="entry name" value="HTH-TYPE TRANSCRIPTIONAL REGULATOR GLTR"/>
    <property type="match status" value="1"/>
</dbReference>
<feature type="domain" description="HTH lysR-type" evidence="5">
    <location>
        <begin position="1"/>
        <end position="35"/>
    </location>
</feature>
<protein>
    <recommendedName>
        <fullName evidence="5">HTH lysR-type domain-containing protein</fullName>
    </recommendedName>
</protein>
<dbReference type="InterPro" id="IPR000847">
    <property type="entry name" value="LysR_HTH_N"/>
</dbReference>
<comment type="caution">
    <text evidence="6">The sequence shown here is derived from an EMBL/GenBank/DDBJ whole genome shotgun (WGS) entry which is preliminary data.</text>
</comment>
<evidence type="ECO:0000313" key="7">
    <source>
        <dbReference type="Proteomes" id="UP000195440"/>
    </source>
</evidence>
<dbReference type="GO" id="GO:0000976">
    <property type="term" value="F:transcription cis-regulatory region binding"/>
    <property type="evidence" value="ECO:0007669"/>
    <property type="project" value="TreeGrafter"/>
</dbReference>
<accession>A0A1Y3NXU0</accession>
<dbReference type="PANTHER" id="PTHR30126">
    <property type="entry name" value="HTH-TYPE TRANSCRIPTIONAL REGULATOR"/>
    <property type="match status" value="1"/>
</dbReference>
<evidence type="ECO:0000256" key="4">
    <source>
        <dbReference type="ARBA" id="ARBA00023163"/>
    </source>
</evidence>
<dbReference type="SUPFAM" id="SSF53850">
    <property type="entry name" value="Periplasmic binding protein-like II"/>
    <property type="match status" value="1"/>
</dbReference>
<evidence type="ECO:0000259" key="5">
    <source>
        <dbReference type="PROSITE" id="PS50931"/>
    </source>
</evidence>
<dbReference type="GO" id="GO:0003700">
    <property type="term" value="F:DNA-binding transcription factor activity"/>
    <property type="evidence" value="ECO:0007669"/>
    <property type="project" value="InterPro"/>
</dbReference>
<keyword evidence="4" id="KW-0804">Transcription</keyword>
<keyword evidence="7" id="KW-1185">Reference proteome</keyword>
<dbReference type="AlphaFoldDB" id="A0A1Y3NXU0"/>
<dbReference type="EMBL" id="LOHF01000036">
    <property type="protein sequence ID" value="OUM71011.1"/>
    <property type="molecule type" value="Genomic_DNA"/>
</dbReference>
<dbReference type="Gene3D" id="3.40.190.10">
    <property type="entry name" value="Periplasmic binding protein-like II"/>
    <property type="match status" value="1"/>
</dbReference>
<dbReference type="RefSeq" id="WP_238599645.1">
    <property type="nucleotide sequence ID" value="NZ_JBJGBV010000010.1"/>
</dbReference>
<evidence type="ECO:0000256" key="1">
    <source>
        <dbReference type="ARBA" id="ARBA00009437"/>
    </source>
</evidence>
<name>A0A1Y3NXU0_9PSED</name>
<keyword evidence="3" id="KW-0238">DNA-binding</keyword>
<organism evidence="6 7">
    <name type="scientific">Pseudomonas caspiana</name>
    <dbReference type="NCBI Taxonomy" id="1451454"/>
    <lineage>
        <taxon>Bacteria</taxon>
        <taxon>Pseudomonadati</taxon>
        <taxon>Pseudomonadota</taxon>
        <taxon>Gammaproteobacteria</taxon>
        <taxon>Pseudomonadales</taxon>
        <taxon>Pseudomonadaceae</taxon>
        <taxon>Pseudomonas</taxon>
    </lineage>
</organism>
<dbReference type="Pfam" id="PF03466">
    <property type="entry name" value="LysR_substrate"/>
    <property type="match status" value="1"/>
</dbReference>
<dbReference type="InterPro" id="IPR005119">
    <property type="entry name" value="LysR_subst-bd"/>
</dbReference>
<comment type="similarity">
    <text evidence="1">Belongs to the LysR transcriptional regulatory family.</text>
</comment>
<dbReference type="Proteomes" id="UP000195440">
    <property type="component" value="Unassembled WGS sequence"/>
</dbReference>
<evidence type="ECO:0000256" key="3">
    <source>
        <dbReference type="ARBA" id="ARBA00023125"/>
    </source>
</evidence>
<evidence type="ECO:0000256" key="2">
    <source>
        <dbReference type="ARBA" id="ARBA00023015"/>
    </source>
</evidence>
<keyword evidence="2" id="KW-0805">Transcription regulation</keyword>
<sequence length="84" mass="9216">MKLSQLGFFCAVVEHGTIAAAAASLHCVPSNIHYRQQVDNWLESSGIQPRAILEIESYPSIFACIAQGIGFACIPESYVDRFAR</sequence>
<gene>
    <name evidence="6" type="ORF">AUC60_25630</name>
</gene>
<proteinExistence type="inferred from homology"/>
<dbReference type="PROSITE" id="PS50931">
    <property type="entry name" value="HTH_LYSR"/>
    <property type="match status" value="1"/>
</dbReference>
<reference evidence="6 7" key="1">
    <citation type="journal article" date="2017" name="Syst. Appl. Microbiol.">
        <title>Pseudomonas caspiana sp. nov., a citrus pathogen in the Pseudomonas syringae phylogenetic group.</title>
        <authorList>
            <person name="Busquets A."/>
            <person name="Gomila M."/>
            <person name="Beiki F."/>
            <person name="Mulet M."/>
            <person name="Rahimian H."/>
            <person name="Garcia-Valdes E."/>
            <person name="Lalucat J."/>
        </authorList>
    </citation>
    <scope>NUCLEOTIDE SEQUENCE [LARGE SCALE GENOMIC DNA]</scope>
    <source>
        <strain evidence="6 7">FBF102</strain>
    </source>
</reference>
<evidence type="ECO:0000313" key="6">
    <source>
        <dbReference type="EMBL" id="OUM71011.1"/>
    </source>
</evidence>